<gene>
    <name evidence="1" type="ORF">TraAM80_09764</name>
</gene>
<dbReference type="EMBL" id="MKGL01000683">
    <property type="protein sequence ID" value="RNE96482.1"/>
    <property type="molecule type" value="Genomic_DNA"/>
</dbReference>
<name>A0A3R7N4T6_TRYRA</name>
<dbReference type="AlphaFoldDB" id="A0A3R7N4T6"/>
<feature type="non-terminal residue" evidence="1">
    <location>
        <position position="117"/>
    </location>
</feature>
<reference evidence="1 2" key="1">
    <citation type="journal article" date="2018" name="BMC Genomics">
        <title>Genomic comparison of Trypanosoma conorhini and Trypanosoma rangeli to Trypanosoma cruzi strains of high and low virulence.</title>
        <authorList>
            <person name="Bradwell K.R."/>
            <person name="Koparde V.N."/>
            <person name="Matveyev A.V."/>
            <person name="Serrano M.G."/>
            <person name="Alves J.M."/>
            <person name="Parikh H."/>
            <person name="Huang B."/>
            <person name="Lee V."/>
            <person name="Espinosa-Alvarez O."/>
            <person name="Ortiz P.A."/>
            <person name="Costa-Martins A.G."/>
            <person name="Teixeira M.M."/>
            <person name="Buck G.A."/>
        </authorList>
    </citation>
    <scope>NUCLEOTIDE SEQUENCE [LARGE SCALE GENOMIC DNA]</scope>
    <source>
        <strain evidence="1 2">AM80</strain>
    </source>
</reference>
<evidence type="ECO:0000313" key="2">
    <source>
        <dbReference type="Proteomes" id="UP000283634"/>
    </source>
</evidence>
<dbReference type="GeneID" id="40333697"/>
<keyword evidence="2" id="KW-1185">Reference proteome</keyword>
<sequence>MPPAGAGETGWAPSERPRAALMGKTWGWFVLGRSAGRQAKCGHEARKGMARVGPVRRGVSDPRGCQIANSRHGSVGQIAIWAANCYSRLNETDLRPCTVPAQDRSAAVRVVEGRGTG</sequence>
<evidence type="ECO:0000313" key="1">
    <source>
        <dbReference type="EMBL" id="RNE96482.1"/>
    </source>
</evidence>
<comment type="caution">
    <text evidence="1">The sequence shown here is derived from an EMBL/GenBank/DDBJ whole genome shotgun (WGS) entry which is preliminary data.</text>
</comment>
<organism evidence="1 2">
    <name type="scientific">Trypanosoma rangeli</name>
    <dbReference type="NCBI Taxonomy" id="5698"/>
    <lineage>
        <taxon>Eukaryota</taxon>
        <taxon>Discoba</taxon>
        <taxon>Euglenozoa</taxon>
        <taxon>Kinetoplastea</taxon>
        <taxon>Metakinetoplastina</taxon>
        <taxon>Trypanosomatida</taxon>
        <taxon>Trypanosomatidae</taxon>
        <taxon>Trypanosoma</taxon>
        <taxon>Herpetosoma</taxon>
    </lineage>
</organism>
<accession>A0A3R7N4T6</accession>
<protein>
    <submittedName>
        <fullName evidence="1">Uncharacterized protein</fullName>
    </submittedName>
</protein>
<dbReference type="Proteomes" id="UP000283634">
    <property type="component" value="Unassembled WGS sequence"/>
</dbReference>
<dbReference type="RefSeq" id="XP_029233700.1">
    <property type="nucleotide sequence ID" value="XM_029386428.1"/>
</dbReference>
<proteinExistence type="predicted"/>